<evidence type="ECO:0000313" key="5">
    <source>
        <dbReference type="EMBL" id="KAK8756314.1"/>
    </source>
</evidence>
<accession>A0AAQ4D1H4</accession>
<dbReference type="PANTHER" id="PTHR19303">
    <property type="entry name" value="TRANSPOSON"/>
    <property type="match status" value="1"/>
</dbReference>
<dbReference type="SUPFAM" id="SSF46689">
    <property type="entry name" value="Homeodomain-like"/>
    <property type="match status" value="2"/>
</dbReference>
<evidence type="ECO:0000259" key="4">
    <source>
        <dbReference type="PROSITE" id="PS51253"/>
    </source>
</evidence>
<keyword evidence="2" id="KW-0238">DNA-binding</keyword>
<dbReference type="EMBL" id="JARKHS020036328">
    <property type="protein sequence ID" value="KAK8756314.1"/>
    <property type="molecule type" value="Genomic_DNA"/>
</dbReference>
<sequence length="495" mass="56218">MSRKRSSYTLDEKLKILQFVDEHPTTKRVTLARQLDIPMTTLQSMIANRQSVEASVGRFERSRCATRTGQHKQLDDFMFSWLSERAAEPDFVRPSIEEMREMAATAAQSMGIDGFTASNGWLSRFNKRHGFMRYKKRTAVRKEAAARRCQEPSDFFTFLSAREQYHPRDVYAVGWTELYYALLPTDIAQSYPDDQLPGADAKCAVRRGEPRVGIVLGVNEDCTDRLTPHVVGLRENPGSLRGICSSPCVYLGGVRPLKLTTETLEQYLSRVDKRMHDEKRHVAIFLPRDLAAAVQRVFTNLRLYAFASGTPFADQNPLHMGIQRRFKELYRTFLVKRLTILGGQVEEARPKLFVAMSLIATSWDSVEQETVRAAFRACGFRGSIPSHLHTEQHAIWEEVDNGVGAYAPSDSYVQVDEEDMCDEVQVQHEFHKNANVTSDSDNGVGGHEEQAQQPVTKCDALKALDTLRLFLYSRESSHDAVKAYRALEKALYNDF</sequence>
<dbReference type="InterPro" id="IPR004875">
    <property type="entry name" value="DDE_SF_endonuclease_dom"/>
</dbReference>
<dbReference type="Pfam" id="PF03221">
    <property type="entry name" value="HTH_Tnp_Tc5"/>
    <property type="match status" value="1"/>
</dbReference>
<dbReference type="InterPro" id="IPR006600">
    <property type="entry name" value="HTH_CenpB_DNA-bd_dom"/>
</dbReference>
<comment type="caution">
    <text evidence="5">The sequence shown here is derived from an EMBL/GenBank/DDBJ whole genome shotgun (WGS) entry which is preliminary data.</text>
</comment>
<gene>
    <name evidence="5" type="ORF">V5799_000985</name>
</gene>
<keyword evidence="6" id="KW-1185">Reference proteome</keyword>
<organism evidence="5 6">
    <name type="scientific">Amblyomma americanum</name>
    <name type="common">Lone star tick</name>
    <dbReference type="NCBI Taxonomy" id="6943"/>
    <lineage>
        <taxon>Eukaryota</taxon>
        <taxon>Metazoa</taxon>
        <taxon>Ecdysozoa</taxon>
        <taxon>Arthropoda</taxon>
        <taxon>Chelicerata</taxon>
        <taxon>Arachnida</taxon>
        <taxon>Acari</taxon>
        <taxon>Parasitiformes</taxon>
        <taxon>Ixodida</taxon>
        <taxon>Ixodoidea</taxon>
        <taxon>Ixodidae</taxon>
        <taxon>Amblyomminae</taxon>
        <taxon>Amblyomma</taxon>
    </lineage>
</organism>
<dbReference type="InterPro" id="IPR009057">
    <property type="entry name" value="Homeodomain-like_sf"/>
</dbReference>
<dbReference type="AlphaFoldDB" id="A0AAQ4D1H4"/>
<dbReference type="InterPro" id="IPR007889">
    <property type="entry name" value="HTH_Psq"/>
</dbReference>
<proteinExistence type="predicted"/>
<dbReference type="Pfam" id="PF03184">
    <property type="entry name" value="DDE_1"/>
    <property type="match status" value="1"/>
</dbReference>
<evidence type="ECO:0000256" key="1">
    <source>
        <dbReference type="ARBA" id="ARBA00004123"/>
    </source>
</evidence>
<dbReference type="Proteomes" id="UP001321473">
    <property type="component" value="Unassembled WGS sequence"/>
</dbReference>
<dbReference type="Pfam" id="PF04218">
    <property type="entry name" value="CENP-B_N"/>
    <property type="match status" value="1"/>
</dbReference>
<evidence type="ECO:0000256" key="2">
    <source>
        <dbReference type="ARBA" id="ARBA00023125"/>
    </source>
</evidence>
<evidence type="ECO:0000313" key="6">
    <source>
        <dbReference type="Proteomes" id="UP001321473"/>
    </source>
</evidence>
<reference evidence="5 6" key="1">
    <citation type="journal article" date="2023" name="Arcadia Sci">
        <title>De novo assembly of a long-read Amblyomma americanum tick genome.</title>
        <authorList>
            <person name="Chou S."/>
            <person name="Poskanzer K.E."/>
            <person name="Rollins M."/>
            <person name="Thuy-Boun P.S."/>
        </authorList>
    </citation>
    <scope>NUCLEOTIDE SEQUENCE [LARGE SCALE GENOMIC DNA]</scope>
    <source>
        <strain evidence="5">F_SG_1</strain>
        <tissue evidence="5">Salivary glands</tissue>
    </source>
</reference>
<evidence type="ECO:0000256" key="3">
    <source>
        <dbReference type="ARBA" id="ARBA00023242"/>
    </source>
</evidence>
<dbReference type="InterPro" id="IPR050863">
    <property type="entry name" value="CenT-Element_Derived"/>
</dbReference>
<dbReference type="SMART" id="SM00674">
    <property type="entry name" value="CENPB"/>
    <property type="match status" value="1"/>
</dbReference>
<dbReference type="PROSITE" id="PS51253">
    <property type="entry name" value="HTH_CENPB"/>
    <property type="match status" value="1"/>
</dbReference>
<name>A0AAQ4D1H4_AMBAM</name>
<dbReference type="PANTHER" id="PTHR19303:SF73">
    <property type="entry name" value="PROTEIN PDC2"/>
    <property type="match status" value="1"/>
</dbReference>
<protein>
    <recommendedName>
        <fullName evidence="4">HTH CENPB-type domain-containing protein</fullName>
    </recommendedName>
</protein>
<feature type="domain" description="HTH CENPB-type" evidence="4">
    <location>
        <begin position="62"/>
        <end position="135"/>
    </location>
</feature>
<dbReference type="Gene3D" id="1.10.10.60">
    <property type="entry name" value="Homeodomain-like"/>
    <property type="match status" value="2"/>
</dbReference>
<comment type="subcellular location">
    <subcellularLocation>
        <location evidence="1">Nucleus</location>
    </subcellularLocation>
</comment>
<dbReference type="GO" id="GO:0005634">
    <property type="term" value="C:nucleus"/>
    <property type="evidence" value="ECO:0007669"/>
    <property type="project" value="UniProtKB-SubCell"/>
</dbReference>
<dbReference type="GO" id="GO:0003677">
    <property type="term" value="F:DNA binding"/>
    <property type="evidence" value="ECO:0007669"/>
    <property type="project" value="UniProtKB-KW"/>
</dbReference>
<keyword evidence="3" id="KW-0539">Nucleus</keyword>